<evidence type="ECO:0000256" key="4">
    <source>
        <dbReference type="ARBA" id="ARBA00023242"/>
    </source>
</evidence>
<dbReference type="PANTHER" id="PTHR46910">
    <property type="entry name" value="TRANSCRIPTION FACTOR PDR1"/>
    <property type="match status" value="1"/>
</dbReference>
<dbReference type="PROSITE" id="PS50048">
    <property type="entry name" value="ZN2_CY6_FUNGAL_2"/>
    <property type="match status" value="1"/>
</dbReference>
<feature type="transmembrane region" description="Helical" evidence="6">
    <location>
        <begin position="560"/>
        <end position="578"/>
    </location>
</feature>
<protein>
    <submittedName>
        <fullName evidence="8">Fungal-trans domain-containing protein</fullName>
    </submittedName>
</protein>
<dbReference type="GO" id="GO:0003677">
    <property type="term" value="F:DNA binding"/>
    <property type="evidence" value="ECO:0007669"/>
    <property type="project" value="UniProtKB-KW"/>
</dbReference>
<keyword evidence="4" id="KW-0539">Nucleus</keyword>
<evidence type="ECO:0000259" key="7">
    <source>
        <dbReference type="PROSITE" id="PS50048"/>
    </source>
</evidence>
<dbReference type="InterPro" id="IPR001138">
    <property type="entry name" value="Zn2Cys6_DnaBD"/>
</dbReference>
<dbReference type="SMART" id="SM00906">
    <property type="entry name" value="Fungal_trans"/>
    <property type="match status" value="1"/>
</dbReference>
<feature type="region of interest" description="Disordered" evidence="5">
    <location>
        <begin position="1"/>
        <end position="67"/>
    </location>
</feature>
<dbReference type="GO" id="GO:0008270">
    <property type="term" value="F:zinc ion binding"/>
    <property type="evidence" value="ECO:0007669"/>
    <property type="project" value="InterPro"/>
</dbReference>
<dbReference type="CDD" id="cd00067">
    <property type="entry name" value="GAL4"/>
    <property type="match status" value="1"/>
</dbReference>
<evidence type="ECO:0000256" key="6">
    <source>
        <dbReference type="SAM" id="Phobius"/>
    </source>
</evidence>
<evidence type="ECO:0000256" key="1">
    <source>
        <dbReference type="ARBA" id="ARBA00004123"/>
    </source>
</evidence>
<keyword evidence="2" id="KW-0479">Metal-binding</keyword>
<gene>
    <name evidence="8" type="ORF">R3P38DRAFT_3106449</name>
</gene>
<keyword evidence="6" id="KW-0472">Membrane</keyword>
<comment type="subcellular location">
    <subcellularLocation>
        <location evidence="1">Nucleus</location>
    </subcellularLocation>
</comment>
<evidence type="ECO:0000256" key="3">
    <source>
        <dbReference type="ARBA" id="ARBA00023125"/>
    </source>
</evidence>
<accession>A0AAV9ZIE0</accession>
<comment type="caution">
    <text evidence="8">The sequence shown here is derived from an EMBL/GenBank/DDBJ whole genome shotgun (WGS) entry which is preliminary data.</text>
</comment>
<evidence type="ECO:0000256" key="2">
    <source>
        <dbReference type="ARBA" id="ARBA00022723"/>
    </source>
</evidence>
<feature type="domain" description="Zn(2)-C6 fungal-type" evidence="7">
    <location>
        <begin position="39"/>
        <end position="72"/>
    </location>
</feature>
<dbReference type="EMBL" id="JAWWNJ010000140">
    <property type="protein sequence ID" value="KAK6984232.1"/>
    <property type="molecule type" value="Genomic_DNA"/>
</dbReference>
<reference evidence="8 9" key="1">
    <citation type="journal article" date="2024" name="J Genomics">
        <title>Draft genome sequencing and assembly of Favolaschia claudopus CIRM-BRFM 2984 isolated from oak limbs.</title>
        <authorList>
            <person name="Navarro D."/>
            <person name="Drula E."/>
            <person name="Chaduli D."/>
            <person name="Cazenave R."/>
            <person name="Ahrendt S."/>
            <person name="Wang J."/>
            <person name="Lipzen A."/>
            <person name="Daum C."/>
            <person name="Barry K."/>
            <person name="Grigoriev I.V."/>
            <person name="Favel A."/>
            <person name="Rosso M.N."/>
            <person name="Martin F."/>
        </authorList>
    </citation>
    <scope>NUCLEOTIDE SEQUENCE [LARGE SCALE GENOMIC DNA]</scope>
    <source>
        <strain evidence="8 9">CIRM-BRFM 2984</strain>
    </source>
</reference>
<name>A0AAV9ZIE0_9AGAR</name>
<evidence type="ECO:0000313" key="8">
    <source>
        <dbReference type="EMBL" id="KAK6984232.1"/>
    </source>
</evidence>
<proteinExistence type="predicted"/>
<dbReference type="GO" id="GO:0005634">
    <property type="term" value="C:nucleus"/>
    <property type="evidence" value="ECO:0007669"/>
    <property type="project" value="UniProtKB-SubCell"/>
</dbReference>
<evidence type="ECO:0000313" key="9">
    <source>
        <dbReference type="Proteomes" id="UP001362999"/>
    </source>
</evidence>
<feature type="compositionally biased region" description="Basic and acidic residues" evidence="5">
    <location>
        <begin position="38"/>
        <end position="57"/>
    </location>
</feature>
<dbReference type="InterPro" id="IPR036864">
    <property type="entry name" value="Zn2-C6_fun-type_DNA-bd_sf"/>
</dbReference>
<sequence>MTFEGLQVLTIPAYEPDSPQSPPTSHHSVPVKRRRQQRSCDDCRRRKMRCEGGKGPDEPCSQCSSFGLKCTYNQPHKKRGPKLPKDMTLEQLQKENQDLKHKLASSSSTCSVCSQRLDRRDTDAPTPTRDASVGSPPVEEPSDDTGLSANELAARFSQFSLTTTKFDYLGEDSSFVLAGQASVMKEKIYGPSQTNHFRRPYFWQVLPWEKETLDARPHYVFPAPDLIDSLIHLYFTNVHPTLPLLHQPSFRRDVARGLHFRNLDFGGVLLMVLAVASRYSRDPRVFAMSGVSLSSGWNFASQVQVLNKHGEDNTIHEVQMYCLLALFKYGTSMPHSIWLYTGLGIRCLQQRGVHRRKPTTASKLEEELWKRALWSLMVIERNTCLFVGHPIGLHVEQYDFDLPLEIDDEYLDQDLEQPPGKPSQLSYYVCMLKLCEILGDVLRRLYDSKKAKIQLGWDGPEWEQRTVTELDSRMNRFLDDIPLHLRWDSQNPPKGTFFDQSATLHIVYNYILIAIHRRYIQHPSSSQSIPSLSICANAARAIVHTADIWITELQRLPLPLIYIPVFVSGVVLVLYALATRRTGIRLERNQDLARVATALKMLKFTESRMQPAGRHWELLRELWLLDGPPPLYNSPSSSTASESSALDASFINMNSSNNMPGQVFPPGPDQAVPSWNRMLSRDPTPEEALQGKSVEELLGLNGDSSSNIATIFDEQLMSLWMAPPDDPQNVARWQWEQTPEDRNQSSADVNWPHVFGA</sequence>
<keyword evidence="6" id="KW-1133">Transmembrane helix</keyword>
<dbReference type="PROSITE" id="PS00463">
    <property type="entry name" value="ZN2_CY6_FUNGAL_1"/>
    <property type="match status" value="1"/>
</dbReference>
<dbReference type="CDD" id="cd12148">
    <property type="entry name" value="fungal_TF_MHR"/>
    <property type="match status" value="1"/>
</dbReference>
<dbReference type="Pfam" id="PF00172">
    <property type="entry name" value="Zn_clus"/>
    <property type="match status" value="1"/>
</dbReference>
<keyword evidence="6" id="KW-0812">Transmembrane</keyword>
<dbReference type="SUPFAM" id="SSF57701">
    <property type="entry name" value="Zn2/Cys6 DNA-binding domain"/>
    <property type="match status" value="1"/>
</dbReference>
<dbReference type="Pfam" id="PF04082">
    <property type="entry name" value="Fungal_trans"/>
    <property type="match status" value="1"/>
</dbReference>
<dbReference type="InterPro" id="IPR050987">
    <property type="entry name" value="AtrR-like"/>
</dbReference>
<dbReference type="PANTHER" id="PTHR46910:SF3">
    <property type="entry name" value="HALOTOLERANCE PROTEIN 9-RELATED"/>
    <property type="match status" value="1"/>
</dbReference>
<dbReference type="GO" id="GO:0006351">
    <property type="term" value="P:DNA-templated transcription"/>
    <property type="evidence" value="ECO:0007669"/>
    <property type="project" value="InterPro"/>
</dbReference>
<dbReference type="AlphaFoldDB" id="A0AAV9ZIE0"/>
<dbReference type="InterPro" id="IPR007219">
    <property type="entry name" value="XnlR_reg_dom"/>
</dbReference>
<feature type="region of interest" description="Disordered" evidence="5">
    <location>
        <begin position="114"/>
        <end position="146"/>
    </location>
</feature>
<dbReference type="Gene3D" id="4.10.240.10">
    <property type="entry name" value="Zn(2)-C6 fungal-type DNA-binding domain"/>
    <property type="match status" value="1"/>
</dbReference>
<dbReference type="SMART" id="SM00066">
    <property type="entry name" value="GAL4"/>
    <property type="match status" value="1"/>
</dbReference>
<organism evidence="8 9">
    <name type="scientific">Favolaschia claudopus</name>
    <dbReference type="NCBI Taxonomy" id="2862362"/>
    <lineage>
        <taxon>Eukaryota</taxon>
        <taxon>Fungi</taxon>
        <taxon>Dikarya</taxon>
        <taxon>Basidiomycota</taxon>
        <taxon>Agaricomycotina</taxon>
        <taxon>Agaricomycetes</taxon>
        <taxon>Agaricomycetidae</taxon>
        <taxon>Agaricales</taxon>
        <taxon>Marasmiineae</taxon>
        <taxon>Mycenaceae</taxon>
        <taxon>Favolaschia</taxon>
    </lineage>
</organism>
<dbReference type="GO" id="GO:0000981">
    <property type="term" value="F:DNA-binding transcription factor activity, RNA polymerase II-specific"/>
    <property type="evidence" value="ECO:0007669"/>
    <property type="project" value="InterPro"/>
</dbReference>
<keyword evidence="9" id="KW-1185">Reference proteome</keyword>
<feature type="region of interest" description="Disordered" evidence="5">
    <location>
        <begin position="737"/>
        <end position="757"/>
    </location>
</feature>
<keyword evidence="3" id="KW-0238">DNA-binding</keyword>
<evidence type="ECO:0000256" key="5">
    <source>
        <dbReference type="SAM" id="MobiDB-lite"/>
    </source>
</evidence>
<dbReference type="Proteomes" id="UP001362999">
    <property type="component" value="Unassembled WGS sequence"/>
</dbReference>